<feature type="compositionally biased region" description="Low complexity" evidence="4">
    <location>
        <begin position="344"/>
        <end position="355"/>
    </location>
</feature>
<dbReference type="InterPro" id="IPR050140">
    <property type="entry name" value="SRY-related_HMG-box_TF-like"/>
</dbReference>
<sequence length="555" mass="58703">MSRYPSTSQFSPSGVAEPAIQEAGKADMARHDRDGSLSDSESSAAFKDYAEHADNEGSSPEDPYHALTSQTLNADGTPKRPMNAFMIFARKRRPQISAANQMMRTGDVSKILSKEWNSMEMSEKKFYLDQAKKLKDNFNSKYPDYVYRRRPNNSRKKRKAEPSHDDHSDPNHMGDPDDPAYEDTSPVDADDPLMIPSPQEVQYTRSHALNPTSPMYHSHEGVPPSTAPACTYPYSSDFHPPHPGQPSRLPHLADSHSLPAGNIGPVRATSMNDVGTLTQGYQSQSLYQTSSHSSSLYPTHGSAHPSHGLWDNSRGPPRTDPARSSNWPVLPALDINLARQRSSMSTMTSALSSSTNGKTDTAYSPSLPTRPWSSATSSTASSSSSASTSQPYGPSGPGTANAFPTLNSAFYPNESPATKAMDLGGSPPAAAATTPAGSHDYFSSPALPGPGSVAASGRRPSAGADQGGYGQYGSSAPNAVAGGWGSQQQSQYGRSGAGSQRPGVPGLHSHSHALSHYSLQGSPGEGGSARSAAAAATASASGAHMGYWDDRFGGR</sequence>
<name>A0A2G8S8Z2_9APHY</name>
<feature type="compositionally biased region" description="Low complexity" evidence="4">
    <location>
        <begin position="486"/>
        <end position="500"/>
    </location>
</feature>
<dbReference type="InterPro" id="IPR036910">
    <property type="entry name" value="HMG_box_dom_sf"/>
</dbReference>
<evidence type="ECO:0000256" key="3">
    <source>
        <dbReference type="PROSITE-ProRule" id="PRU00267"/>
    </source>
</evidence>
<dbReference type="OrthoDB" id="1919336at2759"/>
<dbReference type="GO" id="GO:0000978">
    <property type="term" value="F:RNA polymerase II cis-regulatory region sequence-specific DNA binding"/>
    <property type="evidence" value="ECO:0007669"/>
    <property type="project" value="TreeGrafter"/>
</dbReference>
<proteinExistence type="predicted"/>
<feature type="compositionally biased region" description="Polar residues" evidence="4">
    <location>
        <begin position="1"/>
        <end position="12"/>
    </location>
</feature>
<organism evidence="6 7">
    <name type="scientific">Ganoderma sinense ZZ0214-1</name>
    <dbReference type="NCBI Taxonomy" id="1077348"/>
    <lineage>
        <taxon>Eukaryota</taxon>
        <taxon>Fungi</taxon>
        <taxon>Dikarya</taxon>
        <taxon>Basidiomycota</taxon>
        <taxon>Agaricomycotina</taxon>
        <taxon>Agaricomycetes</taxon>
        <taxon>Polyporales</taxon>
        <taxon>Polyporaceae</taxon>
        <taxon>Ganoderma</taxon>
    </lineage>
</organism>
<accession>A0A2G8S8Z2</accession>
<dbReference type="Proteomes" id="UP000230002">
    <property type="component" value="Unassembled WGS sequence"/>
</dbReference>
<evidence type="ECO:0000313" key="7">
    <source>
        <dbReference type="Proteomes" id="UP000230002"/>
    </source>
</evidence>
<feature type="domain" description="HMG box" evidence="5">
    <location>
        <begin position="78"/>
        <end position="146"/>
    </location>
</feature>
<dbReference type="Gene3D" id="1.10.30.10">
    <property type="entry name" value="High mobility group box domain"/>
    <property type="match status" value="1"/>
</dbReference>
<evidence type="ECO:0000256" key="4">
    <source>
        <dbReference type="SAM" id="MobiDB-lite"/>
    </source>
</evidence>
<keyword evidence="7" id="KW-1185">Reference proteome</keyword>
<gene>
    <name evidence="6" type="ORF">GSI_07919</name>
</gene>
<dbReference type="Pfam" id="PF00505">
    <property type="entry name" value="HMG_box"/>
    <property type="match status" value="1"/>
</dbReference>
<feature type="region of interest" description="Disordered" evidence="4">
    <location>
        <begin position="285"/>
        <end position="327"/>
    </location>
</feature>
<dbReference type="SMART" id="SM00398">
    <property type="entry name" value="HMG"/>
    <property type="match status" value="1"/>
</dbReference>
<dbReference type="InterPro" id="IPR009071">
    <property type="entry name" value="HMG_box_dom"/>
</dbReference>
<feature type="region of interest" description="Disordered" evidence="4">
    <location>
        <begin position="344"/>
        <end position="555"/>
    </location>
</feature>
<feature type="compositionally biased region" description="Basic residues" evidence="4">
    <location>
        <begin position="148"/>
        <end position="159"/>
    </location>
</feature>
<feature type="compositionally biased region" description="Polar residues" evidence="4">
    <location>
        <begin position="356"/>
        <end position="367"/>
    </location>
</feature>
<dbReference type="PROSITE" id="PS50118">
    <property type="entry name" value="HMG_BOX_2"/>
    <property type="match status" value="1"/>
</dbReference>
<feature type="compositionally biased region" description="Low complexity" evidence="4">
    <location>
        <begin position="285"/>
        <end position="302"/>
    </location>
</feature>
<dbReference type="PANTHER" id="PTHR10270">
    <property type="entry name" value="SOX TRANSCRIPTION FACTOR"/>
    <property type="match status" value="1"/>
</dbReference>
<feature type="region of interest" description="Disordered" evidence="4">
    <location>
        <begin position="139"/>
        <end position="270"/>
    </location>
</feature>
<evidence type="ECO:0000259" key="5">
    <source>
        <dbReference type="PROSITE" id="PS50118"/>
    </source>
</evidence>
<evidence type="ECO:0000256" key="1">
    <source>
        <dbReference type="ARBA" id="ARBA00023125"/>
    </source>
</evidence>
<feature type="DNA-binding region" description="HMG box" evidence="3">
    <location>
        <begin position="78"/>
        <end position="146"/>
    </location>
</feature>
<dbReference type="EMBL" id="AYKW01000017">
    <property type="protein sequence ID" value="PIL30008.1"/>
    <property type="molecule type" value="Genomic_DNA"/>
</dbReference>
<dbReference type="GO" id="GO:0030154">
    <property type="term" value="P:cell differentiation"/>
    <property type="evidence" value="ECO:0007669"/>
    <property type="project" value="TreeGrafter"/>
</dbReference>
<dbReference type="STRING" id="1077348.A0A2G8S8Z2"/>
<feature type="compositionally biased region" description="Low complexity" evidence="4">
    <location>
        <begin position="424"/>
        <end position="438"/>
    </location>
</feature>
<comment type="caution">
    <text evidence="6">The sequence shown here is derived from an EMBL/GenBank/DDBJ whole genome shotgun (WGS) entry which is preliminary data.</text>
</comment>
<dbReference type="AlphaFoldDB" id="A0A2G8S8Z2"/>
<feature type="compositionally biased region" description="Low complexity" evidence="4">
    <location>
        <begin position="512"/>
        <end position="543"/>
    </location>
</feature>
<keyword evidence="3" id="KW-0539">Nucleus</keyword>
<dbReference type="SUPFAM" id="SSF47095">
    <property type="entry name" value="HMG-box"/>
    <property type="match status" value="1"/>
</dbReference>
<protein>
    <submittedName>
        <fullName evidence="6">Transcription factor</fullName>
    </submittedName>
</protein>
<evidence type="ECO:0000313" key="6">
    <source>
        <dbReference type="EMBL" id="PIL30008.1"/>
    </source>
</evidence>
<feature type="compositionally biased region" description="Basic and acidic residues" evidence="4">
    <location>
        <begin position="160"/>
        <end position="175"/>
    </location>
</feature>
<feature type="compositionally biased region" description="Basic and acidic residues" evidence="4">
    <location>
        <begin position="24"/>
        <end position="36"/>
    </location>
</feature>
<keyword evidence="1 3" id="KW-0238">DNA-binding</keyword>
<feature type="region of interest" description="Disordered" evidence="4">
    <location>
        <begin position="1"/>
        <end position="80"/>
    </location>
</feature>
<dbReference type="PANTHER" id="PTHR10270:SF161">
    <property type="entry name" value="SEX-DETERMINING REGION Y PROTEIN"/>
    <property type="match status" value="1"/>
</dbReference>
<keyword evidence="2" id="KW-0804">Transcription</keyword>
<dbReference type="GO" id="GO:0001228">
    <property type="term" value="F:DNA-binding transcription activator activity, RNA polymerase II-specific"/>
    <property type="evidence" value="ECO:0007669"/>
    <property type="project" value="TreeGrafter"/>
</dbReference>
<reference evidence="6 7" key="1">
    <citation type="journal article" date="2015" name="Sci. Rep.">
        <title>Chromosome-level genome map provides insights into diverse defense mechanisms in the medicinal fungus Ganoderma sinense.</title>
        <authorList>
            <person name="Zhu Y."/>
            <person name="Xu J."/>
            <person name="Sun C."/>
            <person name="Zhou S."/>
            <person name="Xu H."/>
            <person name="Nelson D.R."/>
            <person name="Qian J."/>
            <person name="Song J."/>
            <person name="Luo H."/>
            <person name="Xiang L."/>
            <person name="Li Y."/>
            <person name="Xu Z."/>
            <person name="Ji A."/>
            <person name="Wang L."/>
            <person name="Lu S."/>
            <person name="Hayward A."/>
            <person name="Sun W."/>
            <person name="Li X."/>
            <person name="Schwartz D.C."/>
            <person name="Wang Y."/>
            <person name="Chen S."/>
        </authorList>
    </citation>
    <scope>NUCLEOTIDE SEQUENCE [LARGE SCALE GENOMIC DNA]</scope>
    <source>
        <strain evidence="6 7">ZZ0214-1</strain>
    </source>
</reference>
<feature type="compositionally biased region" description="Low complexity" evidence="4">
    <location>
        <begin position="373"/>
        <end position="389"/>
    </location>
</feature>
<feature type="compositionally biased region" description="Polar residues" evidence="4">
    <location>
        <begin position="199"/>
        <end position="215"/>
    </location>
</feature>
<evidence type="ECO:0000256" key="2">
    <source>
        <dbReference type="ARBA" id="ARBA00023163"/>
    </source>
</evidence>
<dbReference type="GO" id="GO:0005634">
    <property type="term" value="C:nucleus"/>
    <property type="evidence" value="ECO:0007669"/>
    <property type="project" value="UniProtKB-UniRule"/>
</dbReference>